<feature type="transmembrane region" description="Helical" evidence="1">
    <location>
        <begin position="20"/>
        <end position="48"/>
    </location>
</feature>
<organism evidence="2 3">
    <name type="scientific">Labedella gwakjiensis</name>
    <dbReference type="NCBI Taxonomy" id="390269"/>
    <lineage>
        <taxon>Bacteria</taxon>
        <taxon>Bacillati</taxon>
        <taxon>Actinomycetota</taxon>
        <taxon>Actinomycetes</taxon>
        <taxon>Micrococcales</taxon>
        <taxon>Microbacteriaceae</taxon>
        <taxon>Labedella</taxon>
    </lineage>
</organism>
<reference evidence="2 3" key="1">
    <citation type="submission" date="2018-03" db="EMBL/GenBank/DDBJ databases">
        <title>Genomic Encyclopedia of Archaeal and Bacterial Type Strains, Phase II (KMG-II): from individual species to whole genera.</title>
        <authorList>
            <person name="Goeker M."/>
        </authorList>
    </citation>
    <scope>NUCLEOTIDE SEQUENCE [LARGE SCALE GENOMIC DNA]</scope>
    <source>
        <strain evidence="2 3">DSM 21548</strain>
    </source>
</reference>
<dbReference type="EMBL" id="PYAU01000001">
    <property type="protein sequence ID" value="PSL36965.1"/>
    <property type="molecule type" value="Genomic_DNA"/>
</dbReference>
<keyword evidence="1" id="KW-0472">Membrane</keyword>
<dbReference type="AlphaFoldDB" id="A0A2P8GSN7"/>
<dbReference type="RefSeq" id="WP_158261889.1">
    <property type="nucleotide sequence ID" value="NZ_PYAU01000001.1"/>
</dbReference>
<keyword evidence="1" id="KW-1133">Transmembrane helix</keyword>
<evidence type="ECO:0000256" key="1">
    <source>
        <dbReference type="SAM" id="Phobius"/>
    </source>
</evidence>
<name>A0A2P8GSN7_9MICO</name>
<sequence length="49" mass="5263">MVAIGRDDRFEVVEHPSEAPAIAAIVHGLVFVVPAWTLVASVVLLVVLR</sequence>
<proteinExistence type="predicted"/>
<dbReference type="Proteomes" id="UP000241203">
    <property type="component" value="Unassembled WGS sequence"/>
</dbReference>
<gene>
    <name evidence="2" type="ORF">CLV49_0568</name>
</gene>
<protein>
    <submittedName>
        <fullName evidence="2">Uncharacterized protein</fullName>
    </submittedName>
</protein>
<keyword evidence="1" id="KW-0812">Transmembrane</keyword>
<evidence type="ECO:0000313" key="2">
    <source>
        <dbReference type="EMBL" id="PSL36965.1"/>
    </source>
</evidence>
<evidence type="ECO:0000313" key="3">
    <source>
        <dbReference type="Proteomes" id="UP000241203"/>
    </source>
</evidence>
<accession>A0A2P8GSN7</accession>
<comment type="caution">
    <text evidence="2">The sequence shown here is derived from an EMBL/GenBank/DDBJ whole genome shotgun (WGS) entry which is preliminary data.</text>
</comment>